<keyword evidence="2" id="KW-0732">Signal</keyword>
<evidence type="ECO:0000313" key="3">
    <source>
        <dbReference type="EMBL" id="MBW3364116.1"/>
    </source>
</evidence>
<organism evidence="3 4">
    <name type="scientific">Pontibacter populi</name>
    <dbReference type="NCBI Taxonomy" id="890055"/>
    <lineage>
        <taxon>Bacteria</taxon>
        <taxon>Pseudomonadati</taxon>
        <taxon>Bacteroidota</taxon>
        <taxon>Cytophagia</taxon>
        <taxon>Cytophagales</taxon>
        <taxon>Hymenobacteraceae</taxon>
        <taxon>Pontibacter</taxon>
    </lineage>
</organism>
<evidence type="ECO:0000313" key="4">
    <source>
        <dbReference type="Proteomes" id="UP000774935"/>
    </source>
</evidence>
<feature type="compositionally biased region" description="Polar residues" evidence="1">
    <location>
        <begin position="48"/>
        <end position="61"/>
    </location>
</feature>
<feature type="signal peptide" evidence="2">
    <location>
        <begin position="1"/>
        <end position="20"/>
    </location>
</feature>
<sequence>MNTKPIKAFMLATLFTGALTITSCDSGTQAGKTNKEDSDHVEEGSLNEGYTSEPNPSNQDTVDLEKKYYDNAEGAVHAGDGKRDSADHRDMDQKQ</sequence>
<gene>
    <name evidence="3" type="ORF">KYK27_03620</name>
</gene>
<accession>A0ABS6XAH9</accession>
<feature type="compositionally biased region" description="Basic and acidic residues" evidence="1">
    <location>
        <begin position="79"/>
        <end position="95"/>
    </location>
</feature>
<dbReference type="RefSeq" id="WP_199108657.1">
    <property type="nucleotide sequence ID" value="NZ_JAHWXQ010000001.1"/>
</dbReference>
<dbReference type="Proteomes" id="UP000774935">
    <property type="component" value="Unassembled WGS sequence"/>
</dbReference>
<evidence type="ECO:0000256" key="2">
    <source>
        <dbReference type="SAM" id="SignalP"/>
    </source>
</evidence>
<name>A0ABS6XAH9_9BACT</name>
<reference evidence="3 4" key="1">
    <citation type="submission" date="2021-07" db="EMBL/GenBank/DDBJ databases">
        <authorList>
            <person name="Kim M.K."/>
        </authorList>
    </citation>
    <scope>NUCLEOTIDE SEQUENCE [LARGE SCALE GENOMIC DNA]</scope>
    <source>
        <strain evidence="3 4">HLY7-15</strain>
    </source>
</reference>
<protein>
    <recommendedName>
        <fullName evidence="5">Lipoprotein</fullName>
    </recommendedName>
</protein>
<evidence type="ECO:0000256" key="1">
    <source>
        <dbReference type="SAM" id="MobiDB-lite"/>
    </source>
</evidence>
<feature type="chain" id="PRO_5046661050" description="Lipoprotein" evidence="2">
    <location>
        <begin position="21"/>
        <end position="95"/>
    </location>
</feature>
<feature type="compositionally biased region" description="Polar residues" evidence="1">
    <location>
        <begin position="23"/>
        <end position="32"/>
    </location>
</feature>
<comment type="caution">
    <text evidence="3">The sequence shown here is derived from an EMBL/GenBank/DDBJ whole genome shotgun (WGS) entry which is preliminary data.</text>
</comment>
<feature type="compositionally biased region" description="Basic and acidic residues" evidence="1">
    <location>
        <begin position="33"/>
        <end position="43"/>
    </location>
</feature>
<feature type="region of interest" description="Disordered" evidence="1">
    <location>
        <begin position="23"/>
        <end position="95"/>
    </location>
</feature>
<evidence type="ECO:0008006" key="5">
    <source>
        <dbReference type="Google" id="ProtNLM"/>
    </source>
</evidence>
<dbReference type="PROSITE" id="PS51257">
    <property type="entry name" value="PROKAR_LIPOPROTEIN"/>
    <property type="match status" value="1"/>
</dbReference>
<keyword evidence="4" id="KW-1185">Reference proteome</keyword>
<proteinExistence type="predicted"/>
<dbReference type="EMBL" id="JAHWXQ010000001">
    <property type="protein sequence ID" value="MBW3364116.1"/>
    <property type="molecule type" value="Genomic_DNA"/>
</dbReference>